<keyword evidence="1" id="KW-0233">DNA recombination</keyword>
<keyword evidence="1" id="KW-0378">Hydrolase</keyword>
<dbReference type="InterPro" id="IPR025476">
    <property type="entry name" value="Helitron_helicase-like"/>
</dbReference>
<organism evidence="6 7">
    <name type="scientific">Spinacia oleracea</name>
    <name type="common">Spinach</name>
    <dbReference type="NCBI Taxonomy" id="3562"/>
    <lineage>
        <taxon>Eukaryota</taxon>
        <taxon>Viridiplantae</taxon>
        <taxon>Streptophyta</taxon>
        <taxon>Embryophyta</taxon>
        <taxon>Tracheophyta</taxon>
        <taxon>Spermatophyta</taxon>
        <taxon>Magnoliopsida</taxon>
        <taxon>eudicotyledons</taxon>
        <taxon>Gunneridae</taxon>
        <taxon>Pentapetalae</taxon>
        <taxon>Caryophyllales</taxon>
        <taxon>Chenopodiaceae</taxon>
        <taxon>Chenopodioideae</taxon>
        <taxon>Anserineae</taxon>
        <taxon>Spinacia</taxon>
    </lineage>
</organism>
<feature type="compositionally biased region" description="Polar residues" evidence="2">
    <location>
        <begin position="87"/>
        <end position="109"/>
    </location>
</feature>
<reference evidence="7" key="2">
    <citation type="submission" date="2025-08" db="UniProtKB">
        <authorList>
            <consortium name="RefSeq"/>
        </authorList>
    </citation>
    <scope>IDENTIFICATION</scope>
    <source>
        <tissue evidence="7">Leaf</tissue>
    </source>
</reference>
<accession>A0ABM3QPW3</accession>
<evidence type="ECO:0000259" key="5">
    <source>
        <dbReference type="Pfam" id="PF21530"/>
    </source>
</evidence>
<feature type="region of interest" description="Disordered" evidence="2">
    <location>
        <begin position="1"/>
        <end position="144"/>
    </location>
</feature>
<dbReference type="Pfam" id="PF14214">
    <property type="entry name" value="Helitron_like_N"/>
    <property type="match status" value="1"/>
</dbReference>
<sequence length="1563" mass="178522">MDPNFPSFARLRRKEIMARKRQRREIDNTERPLPPRQQRGKSLNTGQRNPLSDISNANPVHNQVQGKDAYSQCESEQRKKRVATKSIAKSTPSGADNYVSTKENIQGDQGTHKNLMKSTAKRTPSSATTSKTGAKSANSSVSTNGITTNMITQGVQEYWDLGDPTYICKFCGAMHWYEERLEKNKNGEPKDPKFSKCCLQGKVLLPILKEPPPPLCGLLKNEDPKSRTFLDNIRPYNGMFAFTSMGGKIDSTVNQGRGPYTFRLHGQNYHRLGSLLPTSGSSPKFAQLYIYDTENEVSNRKNTHSSPDDFDDELINDLKRMLDRHNPIAQAFRMARDRFKSNDSQNVKLRLIGKRGTDGRTYNLPSASEVAALIVGDVGSSGDRDIIVEKQSGLLQRITELHPSYLAMQYPLLFPYGEDGFRVDIPTRDTNGASSRKRGRVSIREYFAFRIQDRLNEAATLLLSKKLFQQFLVDVYTMIEAERLCFVRTNQKKLRAELYKNLTDAVMRGDTDPSTTGKRIVLPSSFTGGPRYMMQNYQDAMAICKWYGYPDLFITFTCNPKWPEITRFVEKRGLRPEDRPDIVCRVFKMKLDRLISDLKEQKILPFRVNALVYTVEFQKRGLPHAHILLFLHPEDKISNGEEIDKIIHAEIPDAATNPELHKIVGDCMMHGPCGELNKSSPCMKMGRCSKHFPKEFLEETSVDNEGYPKYRRRDNGRFIEKNGVKLDNRFVVPYNPTLLLKYGAHINIEWCNQHRSIKYLFKYINKGNDRITAAMSKGSEENPDNIDEIQAYYDCRYYISPCEAVWRIFGFDLQYRTPSVQRLTFHLPDEQNVVFKDDDYIDAVLNKPNVEKSQFLAWMEFNKTSAKARKLTYVEFPTQFVWKDRKWQDRQLSFSIGRIYHVPSGCGEKYYLRILLNHVKGPTCYEDIRTVNGVVYPSFKEACYARGLLDDDKEYIDGITEASFWGSAHYLRNLFAMLLLSDSLSRPEFVWNATWHLLSDDILHRQRRAIQIDDLELSDDQLKNYTLSEIEIFLRSNGNTLRNFPMIPFPDDMLMSEGRNKLIQDELQYDKAALHQEHEKLFSSLTDEQKEVYNKIMGAVERGEGGVFFIYGYGGTGKTFIWRTLCAAIRSKGEIVLPVASSGIASLLLPRGRTAHSRFKIPLSVTEDSTCNIKPGSDLAELLMKTSLIIWDEAPMINKFCFEALDRSLRDVLRPSDQPFGGKVIVFGGDFRQILPVIPKGSRQDIVFSTINSSYLWNFCEVLKLTRNMRLQVGRSDSNNNEIREFSEWILKIGDGKVGEPNDGEGTVEIHDDNLIKEATNPVEAIVNSTYPSILQNLWDPKYFQERAILAPTHDNVEAINDYLLSLMPGKEKEYLSSDTIDQADTNMEMEDMYPVEFLNSIRCSGLPNHRIRLKVGVPVMLLRNINQSSSLCNGTRLVITQLGKYIVEAQIISGSNIGHKVFIPRMVLSPSDTGNNLPIKFQRRQFPLVVCFAMTINKSQGQSLSHVGLYLPKPVFSHGQLYVAISRVTSKQGLKVLICDKDNQVYNTTNNVVYKEVFQNLP</sequence>
<evidence type="ECO:0000259" key="4">
    <source>
        <dbReference type="Pfam" id="PF14214"/>
    </source>
</evidence>
<feature type="domain" description="DNA helicase Pif1-like 2B" evidence="5">
    <location>
        <begin position="1397"/>
        <end position="1443"/>
    </location>
</feature>
<dbReference type="Pfam" id="PF21530">
    <property type="entry name" value="Pif1_2B_dom"/>
    <property type="match status" value="1"/>
</dbReference>
<protein>
    <recommendedName>
        <fullName evidence="1">ATP-dependent DNA helicase</fullName>
        <ecNumber evidence="1">5.6.2.3</ecNumber>
    </recommendedName>
</protein>
<dbReference type="RefSeq" id="XP_056685375.1">
    <property type="nucleotide sequence ID" value="XM_056829397.1"/>
</dbReference>
<feature type="domain" description="DNA helicase Pif1-like DEAD-box helicase" evidence="3">
    <location>
        <begin position="1085"/>
        <end position="1303"/>
    </location>
</feature>
<dbReference type="InterPro" id="IPR049163">
    <property type="entry name" value="Pif1-like_2B_dom"/>
</dbReference>
<name>A0ABM3QPW3_SPIOL</name>
<keyword evidence="1" id="KW-0227">DNA damage</keyword>
<feature type="domain" description="Helitron helicase-like" evidence="4">
    <location>
        <begin position="446"/>
        <end position="629"/>
    </location>
</feature>
<feature type="compositionally biased region" description="Basic and acidic residues" evidence="2">
    <location>
        <begin position="14"/>
        <end position="30"/>
    </location>
</feature>
<evidence type="ECO:0000256" key="2">
    <source>
        <dbReference type="SAM" id="MobiDB-lite"/>
    </source>
</evidence>
<dbReference type="PANTHER" id="PTHR10492">
    <property type="match status" value="1"/>
</dbReference>
<dbReference type="InterPro" id="IPR027417">
    <property type="entry name" value="P-loop_NTPase"/>
</dbReference>
<dbReference type="PANTHER" id="PTHR10492:SF101">
    <property type="entry name" value="ATP-DEPENDENT DNA HELICASE"/>
    <property type="match status" value="1"/>
</dbReference>
<feature type="compositionally biased region" description="Polar residues" evidence="2">
    <location>
        <begin position="40"/>
        <end position="65"/>
    </location>
</feature>
<reference evidence="6" key="1">
    <citation type="journal article" date="2021" name="Nat. Commun.">
        <title>Genomic analyses provide insights into spinach domestication and the genetic basis of agronomic traits.</title>
        <authorList>
            <person name="Cai X."/>
            <person name="Sun X."/>
            <person name="Xu C."/>
            <person name="Sun H."/>
            <person name="Wang X."/>
            <person name="Ge C."/>
            <person name="Zhang Z."/>
            <person name="Wang Q."/>
            <person name="Fei Z."/>
            <person name="Jiao C."/>
            <person name="Wang Q."/>
        </authorList>
    </citation>
    <scope>NUCLEOTIDE SEQUENCE [LARGE SCALE GENOMIC DNA]</scope>
    <source>
        <strain evidence="6">cv. Varoflay</strain>
    </source>
</reference>
<dbReference type="SUPFAM" id="SSF52540">
    <property type="entry name" value="P-loop containing nucleoside triphosphate hydrolases"/>
    <property type="match status" value="2"/>
</dbReference>
<gene>
    <name evidence="7" type="primary">LOC110781317</name>
</gene>
<comment type="catalytic activity">
    <reaction evidence="1">
        <text>ATP + H2O = ADP + phosphate + H(+)</text>
        <dbReference type="Rhea" id="RHEA:13065"/>
        <dbReference type="ChEBI" id="CHEBI:15377"/>
        <dbReference type="ChEBI" id="CHEBI:15378"/>
        <dbReference type="ChEBI" id="CHEBI:30616"/>
        <dbReference type="ChEBI" id="CHEBI:43474"/>
        <dbReference type="ChEBI" id="CHEBI:456216"/>
        <dbReference type="EC" id="5.6.2.3"/>
    </reaction>
</comment>
<keyword evidence="1" id="KW-0067">ATP-binding</keyword>
<dbReference type="Gene3D" id="3.40.50.300">
    <property type="entry name" value="P-loop containing nucleotide triphosphate hydrolases"/>
    <property type="match status" value="1"/>
</dbReference>
<dbReference type="Pfam" id="PF05970">
    <property type="entry name" value="PIF1"/>
    <property type="match status" value="1"/>
</dbReference>
<keyword evidence="1" id="KW-0234">DNA repair</keyword>
<evidence type="ECO:0000256" key="1">
    <source>
        <dbReference type="RuleBase" id="RU363044"/>
    </source>
</evidence>
<dbReference type="EC" id="5.6.2.3" evidence="1"/>
<dbReference type="CDD" id="cd18809">
    <property type="entry name" value="SF1_C_RecD"/>
    <property type="match status" value="1"/>
</dbReference>
<evidence type="ECO:0000313" key="6">
    <source>
        <dbReference type="Proteomes" id="UP000813463"/>
    </source>
</evidence>
<keyword evidence="1" id="KW-0347">Helicase</keyword>
<feature type="compositionally biased region" description="Low complexity" evidence="2">
    <location>
        <begin position="125"/>
        <end position="140"/>
    </location>
</feature>
<keyword evidence="1" id="KW-0547">Nucleotide-binding</keyword>
<proteinExistence type="inferred from homology"/>
<dbReference type="InterPro" id="IPR010285">
    <property type="entry name" value="DNA_helicase_pif1-like_DEAD"/>
</dbReference>
<comment type="cofactor">
    <cofactor evidence="1">
        <name>Mg(2+)</name>
        <dbReference type="ChEBI" id="CHEBI:18420"/>
    </cofactor>
</comment>
<keyword evidence="6" id="KW-1185">Reference proteome</keyword>
<comment type="similarity">
    <text evidence="1">Belongs to the helicase family.</text>
</comment>
<dbReference type="GeneID" id="110781317"/>
<evidence type="ECO:0000313" key="7">
    <source>
        <dbReference type="RefSeq" id="XP_056685375.1"/>
    </source>
</evidence>
<dbReference type="Proteomes" id="UP000813463">
    <property type="component" value="Chromosome 5"/>
</dbReference>
<evidence type="ECO:0000259" key="3">
    <source>
        <dbReference type="Pfam" id="PF05970"/>
    </source>
</evidence>